<accession>A0A8S5PNB2</accession>
<organism evidence="1">
    <name type="scientific">Siphoviridae sp. ctbLB3</name>
    <dbReference type="NCBI Taxonomy" id="2825565"/>
    <lineage>
        <taxon>Viruses</taxon>
        <taxon>Duplodnaviria</taxon>
        <taxon>Heunggongvirae</taxon>
        <taxon>Uroviricota</taxon>
        <taxon>Caudoviricetes</taxon>
    </lineage>
</organism>
<dbReference type="EMBL" id="BK015460">
    <property type="protein sequence ID" value="DAE07979.1"/>
    <property type="molecule type" value="Genomic_DNA"/>
</dbReference>
<reference evidence="1" key="1">
    <citation type="journal article" date="2021" name="Proc. Natl. Acad. Sci. U.S.A.">
        <title>A Catalog of Tens of Thousands of Viruses from Human Metagenomes Reveals Hidden Associations with Chronic Diseases.</title>
        <authorList>
            <person name="Tisza M.J."/>
            <person name="Buck C.B."/>
        </authorList>
    </citation>
    <scope>NUCLEOTIDE SEQUENCE</scope>
    <source>
        <strain evidence="1">CtbLB3</strain>
    </source>
</reference>
<name>A0A8S5PNB2_9CAUD</name>
<sequence length="242" mass="27509">MIAQPQTVAASLFERLNYFAQKDKVPSLAIAGLRRDAEALKKVDALTAYTALGAIAALENQPQEVLANYCAAQHLNMGFHEYQNFHVAFWRVFDFEHGKEAMDNALKVCQLDDTRQLSIAIENASHMMQLSNVVRLNDAARRIHADNIVNPIAERIQQLGLPEDVLQNLAERVYRHLMNHKIYVPKSILYQEDDYFLVRLYVSGYADVAQLAALQDEIYTMQNQCEQEAKIDLSAISFVLRP</sequence>
<evidence type="ECO:0000313" key="1">
    <source>
        <dbReference type="EMBL" id="DAE07979.1"/>
    </source>
</evidence>
<protein>
    <submittedName>
        <fullName evidence="1">Uncharacterized protein</fullName>
    </submittedName>
</protein>
<proteinExistence type="predicted"/>